<reference evidence="2 3" key="1">
    <citation type="journal article" date="2016" name="Nat. Commun.">
        <title>Thousands of microbial genomes shed light on interconnected biogeochemical processes in an aquifer system.</title>
        <authorList>
            <person name="Anantharaman K."/>
            <person name="Brown C.T."/>
            <person name="Hug L.A."/>
            <person name="Sharon I."/>
            <person name="Castelle C.J."/>
            <person name="Probst A.J."/>
            <person name="Thomas B.C."/>
            <person name="Singh A."/>
            <person name="Wilkins M.J."/>
            <person name="Karaoz U."/>
            <person name="Brodie E.L."/>
            <person name="Williams K.H."/>
            <person name="Hubbard S.S."/>
            <person name="Banfield J.F."/>
        </authorList>
    </citation>
    <scope>NUCLEOTIDE SEQUENCE [LARGE SCALE GENOMIC DNA]</scope>
</reference>
<name>A0A1F5NB79_9BACT</name>
<organism evidence="2 3">
    <name type="scientific">Candidatus Doudnabacteria bacterium RIFCSPHIGHO2_01_52_17</name>
    <dbReference type="NCBI Taxonomy" id="1817820"/>
    <lineage>
        <taxon>Bacteria</taxon>
        <taxon>Candidatus Doudnaibacteriota</taxon>
    </lineage>
</organism>
<accession>A0A1F5NB79</accession>
<feature type="region of interest" description="Disordered" evidence="1">
    <location>
        <begin position="1"/>
        <end position="106"/>
    </location>
</feature>
<feature type="compositionally biased region" description="Polar residues" evidence="1">
    <location>
        <begin position="1"/>
        <end position="12"/>
    </location>
</feature>
<dbReference type="EMBL" id="MFEG01000037">
    <property type="protein sequence ID" value="OGE74951.1"/>
    <property type="molecule type" value="Genomic_DNA"/>
</dbReference>
<evidence type="ECO:0000313" key="3">
    <source>
        <dbReference type="Proteomes" id="UP000176547"/>
    </source>
</evidence>
<sequence>MGNPELESNYNPNPERKKGVFKALGKRDKNDPSNPSFGDTPKLQAAEFETYDSKRGDGSVRPESHLVPGSLRKPTPEETEQAIREEKKPEEIKKRKDDGGELKKAA</sequence>
<comment type="caution">
    <text evidence="2">The sequence shown here is derived from an EMBL/GenBank/DDBJ whole genome shotgun (WGS) entry which is preliminary data.</text>
</comment>
<proteinExistence type="predicted"/>
<evidence type="ECO:0000313" key="2">
    <source>
        <dbReference type="EMBL" id="OGE74951.1"/>
    </source>
</evidence>
<dbReference type="AlphaFoldDB" id="A0A1F5NB79"/>
<feature type="compositionally biased region" description="Basic and acidic residues" evidence="1">
    <location>
        <begin position="51"/>
        <end position="64"/>
    </location>
</feature>
<gene>
    <name evidence="2" type="ORF">A3K06_02155</name>
</gene>
<feature type="compositionally biased region" description="Basic and acidic residues" evidence="1">
    <location>
        <begin position="81"/>
        <end position="106"/>
    </location>
</feature>
<dbReference type="Proteomes" id="UP000176547">
    <property type="component" value="Unassembled WGS sequence"/>
</dbReference>
<protein>
    <submittedName>
        <fullName evidence="2">Uncharacterized protein</fullName>
    </submittedName>
</protein>
<evidence type="ECO:0000256" key="1">
    <source>
        <dbReference type="SAM" id="MobiDB-lite"/>
    </source>
</evidence>